<dbReference type="InterPro" id="IPR001128">
    <property type="entry name" value="Cyt_P450"/>
</dbReference>
<dbReference type="PRINTS" id="PR00463">
    <property type="entry name" value="EP450I"/>
</dbReference>
<dbReference type="CDD" id="cd11059">
    <property type="entry name" value="CYP_fungal"/>
    <property type="match status" value="1"/>
</dbReference>
<evidence type="ECO:0000256" key="7">
    <source>
        <dbReference type="SAM" id="Phobius"/>
    </source>
</evidence>
<dbReference type="InParanoid" id="A0A1J7JGE1"/>
<dbReference type="Gene3D" id="1.10.630.10">
    <property type="entry name" value="Cytochrome P450"/>
    <property type="match status" value="1"/>
</dbReference>
<dbReference type="STRING" id="1408157.A0A1J7JGE1"/>
<dbReference type="Pfam" id="PF00067">
    <property type="entry name" value="p450"/>
    <property type="match status" value="1"/>
</dbReference>
<dbReference type="GO" id="GO:0016705">
    <property type="term" value="F:oxidoreductase activity, acting on paired donors, with incorporation or reduction of molecular oxygen"/>
    <property type="evidence" value="ECO:0007669"/>
    <property type="project" value="InterPro"/>
</dbReference>
<feature type="transmembrane region" description="Helical" evidence="7">
    <location>
        <begin position="223"/>
        <end position="242"/>
    </location>
</feature>
<evidence type="ECO:0000313" key="9">
    <source>
        <dbReference type="Proteomes" id="UP000182658"/>
    </source>
</evidence>
<keyword evidence="6" id="KW-0560">Oxidoreductase</keyword>
<comment type="similarity">
    <text evidence="6">Belongs to the cytochrome P450 family.</text>
</comment>
<dbReference type="PRINTS" id="PR00385">
    <property type="entry name" value="P450"/>
</dbReference>
<evidence type="ECO:0000256" key="2">
    <source>
        <dbReference type="ARBA" id="ARBA00022617"/>
    </source>
</evidence>
<dbReference type="AlphaFoldDB" id="A0A1J7JGE1"/>
<dbReference type="GO" id="GO:0020037">
    <property type="term" value="F:heme binding"/>
    <property type="evidence" value="ECO:0007669"/>
    <property type="project" value="InterPro"/>
</dbReference>
<dbReference type="InterPro" id="IPR002401">
    <property type="entry name" value="Cyt_P450_E_grp-I"/>
</dbReference>
<keyword evidence="7" id="KW-1133">Transmembrane helix</keyword>
<dbReference type="InterPro" id="IPR036396">
    <property type="entry name" value="Cyt_P450_sf"/>
</dbReference>
<dbReference type="EMBL" id="KV875100">
    <property type="protein sequence ID" value="OIW26674.1"/>
    <property type="molecule type" value="Genomic_DNA"/>
</dbReference>
<dbReference type="SUPFAM" id="SSF48264">
    <property type="entry name" value="Cytochrome P450"/>
    <property type="match status" value="1"/>
</dbReference>
<organism evidence="8 9">
    <name type="scientific">Coniochaeta ligniaria NRRL 30616</name>
    <dbReference type="NCBI Taxonomy" id="1408157"/>
    <lineage>
        <taxon>Eukaryota</taxon>
        <taxon>Fungi</taxon>
        <taxon>Dikarya</taxon>
        <taxon>Ascomycota</taxon>
        <taxon>Pezizomycotina</taxon>
        <taxon>Sordariomycetes</taxon>
        <taxon>Sordariomycetidae</taxon>
        <taxon>Coniochaetales</taxon>
        <taxon>Coniochaetaceae</taxon>
        <taxon>Coniochaeta</taxon>
    </lineage>
</organism>
<proteinExistence type="inferred from homology"/>
<sequence length="515" mass="58282">MRFVRTQSIMFFTQLSLPVIAGAATCAVLLLLTYRLYFAPLSKFPGPKWTAATRLWIMYHEFMGQRTVVLDKLHAKYGPVVRVAPDEVSFNDEEALREIYGIKSGCGKSDFYDMFVYYDERNTFTSPTKTEHSSRKRLVADNYTKSYVMQPSVAEMIKGHVAALMTVIQQNPSVDVYQYLHYYAMDVITNHVYGAAGTNTIQEPTHRSLVYDLAGQKHRTRLYLVYYFGLVMKALAFFQSLARKLKGKTSEFHVRGGDLNDYGIESVLKCRSDTGADKPAATTTCEKMLRKVPDNNKQVAAECMDHLVAGVDTTGDAMCVLMWKMSTPECRHVQDKLFEELSTISHAFDPHTMTAPIADLDNLPYLEAVIKEGLRWRPPVPMTLFRTVPKGESKDISGWTIPSGTVVGSQAYSLHRNPKVFDNPDVFDPDRWFTEDQEKSRAMKAHYWPFSSGARHCLGHNIATVEMKMLIAAVYMYYTTSPGAGCTEESMAMDDQLTSGVPYGLRCVLDFKRRQ</sequence>
<evidence type="ECO:0000256" key="6">
    <source>
        <dbReference type="RuleBase" id="RU000461"/>
    </source>
</evidence>
<keyword evidence="2 5" id="KW-0349">Heme</keyword>
<evidence type="ECO:0000313" key="8">
    <source>
        <dbReference type="EMBL" id="OIW26674.1"/>
    </source>
</evidence>
<comment type="cofactor">
    <cofactor evidence="1 5">
        <name>heme</name>
        <dbReference type="ChEBI" id="CHEBI:30413"/>
    </cofactor>
</comment>
<keyword evidence="3 5" id="KW-0479">Metal-binding</keyword>
<name>A0A1J7JGE1_9PEZI</name>
<keyword evidence="9" id="KW-1185">Reference proteome</keyword>
<dbReference type="InterPro" id="IPR017972">
    <property type="entry name" value="Cyt_P450_CS"/>
</dbReference>
<dbReference type="GO" id="GO:0005506">
    <property type="term" value="F:iron ion binding"/>
    <property type="evidence" value="ECO:0007669"/>
    <property type="project" value="InterPro"/>
</dbReference>
<accession>A0A1J7JGE1</accession>
<evidence type="ECO:0000256" key="3">
    <source>
        <dbReference type="ARBA" id="ARBA00022723"/>
    </source>
</evidence>
<evidence type="ECO:0000256" key="5">
    <source>
        <dbReference type="PIRSR" id="PIRSR602401-1"/>
    </source>
</evidence>
<keyword evidence="7" id="KW-0472">Membrane</keyword>
<dbReference type="PANTHER" id="PTHR24305:SF164">
    <property type="entry name" value="P450, PUTATIVE (EUROFUNG)-RELATED"/>
    <property type="match status" value="1"/>
</dbReference>
<evidence type="ECO:0000256" key="4">
    <source>
        <dbReference type="ARBA" id="ARBA00023004"/>
    </source>
</evidence>
<gene>
    <name evidence="8" type="ORF">CONLIGDRAFT_482792</name>
</gene>
<keyword evidence="6" id="KW-0503">Monooxygenase</keyword>
<dbReference type="Proteomes" id="UP000182658">
    <property type="component" value="Unassembled WGS sequence"/>
</dbReference>
<evidence type="ECO:0000256" key="1">
    <source>
        <dbReference type="ARBA" id="ARBA00001971"/>
    </source>
</evidence>
<dbReference type="InterPro" id="IPR050121">
    <property type="entry name" value="Cytochrome_P450_monoxygenase"/>
</dbReference>
<protein>
    <submittedName>
        <fullName evidence="8">Cytochrome P450</fullName>
    </submittedName>
</protein>
<feature type="binding site" description="axial binding residue" evidence="5">
    <location>
        <position position="457"/>
    </location>
    <ligand>
        <name>heme</name>
        <dbReference type="ChEBI" id="CHEBI:30413"/>
    </ligand>
    <ligandPart>
        <name>Fe</name>
        <dbReference type="ChEBI" id="CHEBI:18248"/>
    </ligandPart>
</feature>
<dbReference type="PROSITE" id="PS00086">
    <property type="entry name" value="CYTOCHROME_P450"/>
    <property type="match status" value="1"/>
</dbReference>
<reference evidence="8 9" key="1">
    <citation type="submission" date="2016-10" db="EMBL/GenBank/DDBJ databases">
        <title>Draft genome sequence of Coniochaeta ligniaria NRRL30616, a lignocellulolytic fungus for bioabatement of inhibitors in plant biomass hydrolysates.</title>
        <authorList>
            <consortium name="DOE Joint Genome Institute"/>
            <person name="Jimenez D.J."/>
            <person name="Hector R.E."/>
            <person name="Riley R."/>
            <person name="Sun H."/>
            <person name="Grigoriev I.V."/>
            <person name="Van Elsas J.D."/>
            <person name="Nichols N.N."/>
        </authorList>
    </citation>
    <scope>NUCLEOTIDE SEQUENCE [LARGE SCALE GENOMIC DNA]</scope>
    <source>
        <strain evidence="8 9">NRRL 30616</strain>
    </source>
</reference>
<keyword evidence="4 5" id="KW-0408">Iron</keyword>
<dbReference type="PANTHER" id="PTHR24305">
    <property type="entry name" value="CYTOCHROME P450"/>
    <property type="match status" value="1"/>
</dbReference>
<keyword evidence="7" id="KW-0812">Transmembrane</keyword>
<dbReference type="OrthoDB" id="1470350at2759"/>
<dbReference type="GO" id="GO:0004497">
    <property type="term" value="F:monooxygenase activity"/>
    <property type="evidence" value="ECO:0007669"/>
    <property type="project" value="UniProtKB-KW"/>
</dbReference>
<feature type="transmembrane region" description="Helical" evidence="7">
    <location>
        <begin position="15"/>
        <end position="38"/>
    </location>
</feature>